<dbReference type="EMBL" id="QKWP01000326">
    <property type="protein sequence ID" value="RIB22052.1"/>
    <property type="molecule type" value="Genomic_DNA"/>
</dbReference>
<sequence length="175" mass="20319">MSSPLMMLSKSENSNFIDLVYNFDWSSTPLGSMDSWDPVLKNATNLCLKTEFPMCMFIDPSNWIILHNKAFVPLIKRTEPALGKRTKDYWPDIYAIYHNVEFNRITTTGKGLYYKDRQHRNGYDEETYSSYTLSPIFKSDATICAICCLAQETTQQDLNTRRLKLLEEFDHLTSS</sequence>
<protein>
    <recommendedName>
        <fullName evidence="3">PAS domain-containing protein</fullName>
    </recommendedName>
</protein>
<dbReference type="AlphaFoldDB" id="A0A397VJ76"/>
<dbReference type="OrthoDB" id="5378913at2759"/>
<evidence type="ECO:0008006" key="3">
    <source>
        <dbReference type="Google" id="ProtNLM"/>
    </source>
</evidence>
<accession>A0A397VJ76</accession>
<keyword evidence="2" id="KW-1185">Reference proteome</keyword>
<organism evidence="1 2">
    <name type="scientific">Gigaspora rosea</name>
    <dbReference type="NCBI Taxonomy" id="44941"/>
    <lineage>
        <taxon>Eukaryota</taxon>
        <taxon>Fungi</taxon>
        <taxon>Fungi incertae sedis</taxon>
        <taxon>Mucoromycota</taxon>
        <taxon>Glomeromycotina</taxon>
        <taxon>Glomeromycetes</taxon>
        <taxon>Diversisporales</taxon>
        <taxon>Gigasporaceae</taxon>
        <taxon>Gigaspora</taxon>
    </lineage>
</organism>
<proteinExistence type="predicted"/>
<comment type="caution">
    <text evidence="1">The sequence shown here is derived from an EMBL/GenBank/DDBJ whole genome shotgun (WGS) entry which is preliminary data.</text>
</comment>
<evidence type="ECO:0000313" key="1">
    <source>
        <dbReference type="EMBL" id="RIB22052.1"/>
    </source>
</evidence>
<evidence type="ECO:0000313" key="2">
    <source>
        <dbReference type="Proteomes" id="UP000266673"/>
    </source>
</evidence>
<dbReference type="Proteomes" id="UP000266673">
    <property type="component" value="Unassembled WGS sequence"/>
</dbReference>
<dbReference type="STRING" id="44941.A0A397VJ76"/>
<reference evidence="1 2" key="1">
    <citation type="submission" date="2018-06" db="EMBL/GenBank/DDBJ databases">
        <title>Comparative genomics reveals the genomic features of Rhizophagus irregularis, R. cerebriforme, R. diaphanum and Gigaspora rosea, and their symbiotic lifestyle signature.</title>
        <authorList>
            <person name="Morin E."/>
            <person name="San Clemente H."/>
            <person name="Chen E.C.H."/>
            <person name="De La Providencia I."/>
            <person name="Hainaut M."/>
            <person name="Kuo A."/>
            <person name="Kohler A."/>
            <person name="Murat C."/>
            <person name="Tang N."/>
            <person name="Roy S."/>
            <person name="Loubradou J."/>
            <person name="Henrissat B."/>
            <person name="Grigoriev I.V."/>
            <person name="Corradi N."/>
            <person name="Roux C."/>
            <person name="Martin F.M."/>
        </authorList>
    </citation>
    <scope>NUCLEOTIDE SEQUENCE [LARGE SCALE GENOMIC DNA]</scope>
    <source>
        <strain evidence="1 2">DAOM 194757</strain>
    </source>
</reference>
<name>A0A397VJ76_9GLOM</name>
<gene>
    <name evidence="1" type="ORF">C2G38_1034183</name>
</gene>
<dbReference type="Gene3D" id="3.30.450.20">
    <property type="entry name" value="PAS domain"/>
    <property type="match status" value="1"/>
</dbReference>